<organism evidence="2 3">
    <name type="scientific">Steinernema glaseri</name>
    <dbReference type="NCBI Taxonomy" id="37863"/>
    <lineage>
        <taxon>Eukaryota</taxon>
        <taxon>Metazoa</taxon>
        <taxon>Ecdysozoa</taxon>
        <taxon>Nematoda</taxon>
        <taxon>Chromadorea</taxon>
        <taxon>Rhabditida</taxon>
        <taxon>Tylenchina</taxon>
        <taxon>Panagrolaimomorpha</taxon>
        <taxon>Strongyloidoidea</taxon>
        <taxon>Steinernematidae</taxon>
        <taxon>Steinernema</taxon>
    </lineage>
</organism>
<feature type="compositionally biased region" description="Polar residues" evidence="1">
    <location>
        <begin position="136"/>
        <end position="154"/>
    </location>
</feature>
<feature type="compositionally biased region" description="Basic and acidic residues" evidence="1">
    <location>
        <begin position="108"/>
        <end position="120"/>
    </location>
</feature>
<reference evidence="3" key="1">
    <citation type="submission" date="2016-11" db="UniProtKB">
        <authorList>
            <consortium name="WormBaseParasite"/>
        </authorList>
    </citation>
    <scope>IDENTIFICATION</scope>
</reference>
<feature type="region of interest" description="Disordered" evidence="1">
    <location>
        <begin position="108"/>
        <end position="154"/>
    </location>
</feature>
<dbReference type="Proteomes" id="UP000095287">
    <property type="component" value="Unplaced"/>
</dbReference>
<proteinExistence type="predicted"/>
<name>A0A1I7YC33_9BILA</name>
<keyword evidence="2" id="KW-1185">Reference proteome</keyword>
<accession>A0A1I7YC33</accession>
<evidence type="ECO:0000256" key="1">
    <source>
        <dbReference type="SAM" id="MobiDB-lite"/>
    </source>
</evidence>
<protein>
    <submittedName>
        <fullName evidence="3">Uncharacterized protein</fullName>
    </submittedName>
</protein>
<sequence>MGALPLLPGNNSPGQRHTRRCRRRVCLLIPRATVCLCGGKCVFSFSDGGLFSVTSKPPQQPSPTTAAVLTNTSTQQLASPGTLQFTPLRSKSTCAAYSPYLSAMVEREGHSGHDDSHCDDEASPSSRTPTADMRPSPTNGSLTERSGYTSQNGISSSNHRWLILMEQVSAVNIQCTLGAKMKKTIKEGYYDLCMNAVIRTRSVAGPVPRRSPHNGYLWALDRRAAFGPLFLGRGGIRVRVSGVFLHVSGTRDVSQFFKIFADLLPSFLIRLRLTCNETIVQEEYKMESEVLSTSEHCVISFDTQ</sequence>
<evidence type="ECO:0000313" key="2">
    <source>
        <dbReference type="Proteomes" id="UP000095287"/>
    </source>
</evidence>
<evidence type="ECO:0000313" key="3">
    <source>
        <dbReference type="WBParaSite" id="L893_g14782.t1"/>
    </source>
</evidence>
<dbReference type="AlphaFoldDB" id="A0A1I7YC33"/>
<dbReference type="WBParaSite" id="L893_g14782.t1">
    <property type="protein sequence ID" value="L893_g14782.t1"/>
    <property type="gene ID" value="L893_g14782"/>
</dbReference>